<dbReference type="KEGG" id="hsn:DV733_08345"/>
<evidence type="ECO:0000313" key="6">
    <source>
        <dbReference type="Proteomes" id="UP000296706"/>
    </source>
</evidence>
<dbReference type="GeneID" id="39847866"/>
<protein>
    <submittedName>
        <fullName evidence="5">DNA-binding protein</fullName>
    </submittedName>
</protein>
<dbReference type="EMBL" id="CP031310">
    <property type="protein sequence ID" value="QCC51254.1"/>
    <property type="molecule type" value="Genomic_DNA"/>
</dbReference>
<proteinExistence type="predicted"/>
<dbReference type="STRING" id="1457250.GCA_000755225_01236"/>
<accession>A0A4D6HB01</accession>
<dbReference type="AlphaFoldDB" id="A0A4D6HB01"/>
<gene>
    <name evidence="5" type="ORF">DV733_08345</name>
</gene>
<keyword evidence="1" id="KW-0805">Transcription regulation</keyword>
<dbReference type="PANTHER" id="PTHR34236:SF1">
    <property type="entry name" value="DIMETHYL SULFOXIDE REDUCTASE TRANSCRIPTIONAL ACTIVATOR"/>
    <property type="match status" value="1"/>
</dbReference>
<reference evidence="5 6" key="1">
    <citation type="journal article" date="2019" name="Nat. Commun.">
        <title>A new type of DNA phosphorothioation-based antiviral system in archaea.</title>
        <authorList>
            <person name="Xiong L."/>
            <person name="Liu S."/>
            <person name="Chen S."/>
            <person name="Xiao Y."/>
            <person name="Zhu B."/>
            <person name="Gao Y."/>
            <person name="Zhang Y."/>
            <person name="Chen B."/>
            <person name="Luo J."/>
            <person name="Deng Z."/>
            <person name="Chen X."/>
            <person name="Wang L."/>
            <person name="Chen S."/>
        </authorList>
    </citation>
    <scope>NUCLEOTIDE SEQUENCE [LARGE SCALE GENOMIC DNA]</scope>
    <source>
        <strain evidence="5 6">CBA1105</strain>
    </source>
</reference>
<evidence type="ECO:0000259" key="3">
    <source>
        <dbReference type="Pfam" id="PF04967"/>
    </source>
</evidence>
<evidence type="ECO:0000313" key="5">
    <source>
        <dbReference type="EMBL" id="QCC51254.1"/>
    </source>
</evidence>
<evidence type="ECO:0000256" key="2">
    <source>
        <dbReference type="ARBA" id="ARBA00023163"/>
    </source>
</evidence>
<dbReference type="Pfam" id="PF24277">
    <property type="entry name" value="DmsR_N"/>
    <property type="match status" value="1"/>
</dbReference>
<dbReference type="InterPro" id="IPR056433">
    <property type="entry name" value="DmsR-like_N"/>
</dbReference>
<keyword evidence="5" id="KW-0238">DNA-binding</keyword>
<feature type="domain" description="DmsR-like N-terminal" evidence="4">
    <location>
        <begin position="1"/>
        <end position="137"/>
    </location>
</feature>
<evidence type="ECO:0000256" key="1">
    <source>
        <dbReference type="ARBA" id="ARBA00023015"/>
    </source>
</evidence>
<keyword evidence="2" id="KW-0804">Transcription</keyword>
<dbReference type="RefSeq" id="WP_049995137.1">
    <property type="nucleotide sequence ID" value="NZ_CP031310.1"/>
</dbReference>
<dbReference type="Proteomes" id="UP000296706">
    <property type="component" value="Chromosome"/>
</dbReference>
<dbReference type="InterPro" id="IPR007050">
    <property type="entry name" value="HTH_bacterioopsin"/>
</dbReference>
<feature type="domain" description="HTH bat-type" evidence="3">
    <location>
        <begin position="154"/>
        <end position="206"/>
    </location>
</feature>
<dbReference type="PANTHER" id="PTHR34236">
    <property type="entry name" value="DIMETHYL SULFOXIDE REDUCTASE TRANSCRIPTIONAL ACTIVATOR"/>
    <property type="match status" value="1"/>
</dbReference>
<organism evidence="5 6">
    <name type="scientific">Halapricum salinum</name>
    <dbReference type="NCBI Taxonomy" id="1457250"/>
    <lineage>
        <taxon>Archaea</taxon>
        <taxon>Methanobacteriati</taxon>
        <taxon>Methanobacteriota</taxon>
        <taxon>Stenosarchaea group</taxon>
        <taxon>Halobacteria</taxon>
        <taxon>Halobacteriales</taxon>
        <taxon>Haloarculaceae</taxon>
        <taxon>Halapricum</taxon>
    </lineage>
</organism>
<dbReference type="Pfam" id="PF04967">
    <property type="entry name" value="HTH_10"/>
    <property type="match status" value="1"/>
</dbReference>
<keyword evidence="6" id="KW-1185">Reference proteome</keyword>
<evidence type="ECO:0000259" key="4">
    <source>
        <dbReference type="Pfam" id="PF24277"/>
    </source>
</evidence>
<name>A0A4D6HB01_9EURY</name>
<dbReference type="GO" id="GO:0003677">
    <property type="term" value="F:DNA binding"/>
    <property type="evidence" value="ECO:0007669"/>
    <property type="project" value="UniProtKB-KW"/>
</dbReference>
<dbReference type="OrthoDB" id="168808at2157"/>
<sequence length="213" mass="23407">MASGIRATVAFPASVCPIAACVQAAGTAVTNVVTSVAGEAGCVTEFATAQPLDVDDSDVVSVFSRGSTHWYRCRHGHGESCPCARLGHFECAVARYAVREETLTLVFYASDYEQLQTVVGDLREHFPDIDIKRLVRSPTDTEETDSVYVDRGRLTDRQLETLERAYEMGYFERPRRANATEIAAALEIDRSTFSQHLAAAETKLIEDVLERGP</sequence>